<proteinExistence type="inferred from homology"/>
<dbReference type="PANTHER" id="PTHR42993:SF1">
    <property type="entry name" value="MAOC-LIKE DEHYDRATASE DOMAIN-CONTAINING PROTEIN"/>
    <property type="match status" value="1"/>
</dbReference>
<dbReference type="InterPro" id="IPR029069">
    <property type="entry name" value="HotDog_dom_sf"/>
</dbReference>
<gene>
    <name evidence="3" type="ORF">MSTE_04774</name>
</gene>
<reference evidence="4" key="1">
    <citation type="journal article" date="2017" name="Genome Announc.">
        <title>Complete Genome Sequence of Mycobacterium stephanolepidis.</title>
        <authorList>
            <person name="Fukano H."/>
            <person name="Yoshida M."/>
            <person name="Katayama Y."/>
            <person name="Omatsu T."/>
            <person name="Mizutani T."/>
            <person name="Kurata O."/>
            <person name="Wada S."/>
            <person name="Hoshino Y."/>
        </authorList>
    </citation>
    <scope>NUCLEOTIDE SEQUENCE [LARGE SCALE GENOMIC DNA]</scope>
    <source>
        <strain evidence="4">NJB0901</strain>
    </source>
</reference>
<sequence length="149" mass="16142">MTAKVFNGIADVAVGDLGVTDWLVVDQERVNTFADATGDHQWIHVDAERAADGPFGGTIAHGLLTLSLLPQFQFQLIQVDNIAMGINYGYNKIRFLNPVRVGSRLRARAEVTHVEQKPGAVDVAILTTVEIEGVDKPACVAESISRFIA</sequence>
<evidence type="ECO:0000259" key="2">
    <source>
        <dbReference type="Pfam" id="PF01575"/>
    </source>
</evidence>
<organism evidence="3 4">
    <name type="scientific">[Mycobacterium] stephanolepidis</name>
    <dbReference type="NCBI Taxonomy" id="1520670"/>
    <lineage>
        <taxon>Bacteria</taxon>
        <taxon>Bacillati</taxon>
        <taxon>Actinomycetota</taxon>
        <taxon>Actinomycetes</taxon>
        <taxon>Mycobacteriales</taxon>
        <taxon>Mycobacteriaceae</taxon>
        <taxon>Mycobacteroides</taxon>
    </lineage>
</organism>
<feature type="domain" description="MaoC-like" evidence="2">
    <location>
        <begin position="21"/>
        <end position="125"/>
    </location>
</feature>
<dbReference type="Gene3D" id="3.10.129.10">
    <property type="entry name" value="Hotdog Thioesterase"/>
    <property type="match status" value="1"/>
</dbReference>
<dbReference type="OrthoDB" id="9801735at2"/>
<evidence type="ECO:0000313" key="3">
    <source>
        <dbReference type="EMBL" id="BAY00066.1"/>
    </source>
</evidence>
<protein>
    <submittedName>
        <fullName evidence="3">MaoC-like dehydratase</fullName>
    </submittedName>
</protein>
<dbReference type="CDD" id="cd03450">
    <property type="entry name" value="NodN"/>
    <property type="match status" value="1"/>
</dbReference>
<dbReference type="KEGG" id="mste:MSTE_04774"/>
<dbReference type="InterPro" id="IPR039375">
    <property type="entry name" value="NodN-like"/>
</dbReference>
<dbReference type="RefSeq" id="WP_096504837.1">
    <property type="nucleotide sequence ID" value="NZ_AP018165.1"/>
</dbReference>
<dbReference type="EMBL" id="AP018165">
    <property type="protein sequence ID" value="BAY00066.1"/>
    <property type="molecule type" value="Genomic_DNA"/>
</dbReference>
<reference evidence="3 4" key="2">
    <citation type="journal article" date="2017" name="Int. J. Syst. Evol. Microbiol.">
        <title>Mycobacterium stephanolepidis sp. nov., a rapidly growing species related to Mycobacterium chelonae, isolated from marine teleost fish, Stephanolepis cirrhifer.</title>
        <authorList>
            <person name="Fukano H."/>
            <person name="Wada S."/>
            <person name="Kurata O."/>
            <person name="Katayama K."/>
            <person name="Fujiwara N."/>
            <person name="Hoshino Y."/>
        </authorList>
    </citation>
    <scope>NUCLEOTIDE SEQUENCE [LARGE SCALE GENOMIC DNA]</scope>
    <source>
        <strain evidence="3 4">NJB0901</strain>
    </source>
</reference>
<dbReference type="Pfam" id="PF01575">
    <property type="entry name" value="MaoC_dehydratas"/>
    <property type="match status" value="1"/>
</dbReference>
<keyword evidence="4" id="KW-1185">Reference proteome</keyword>
<name>A0A1Z4F495_9MYCO</name>
<dbReference type="AlphaFoldDB" id="A0A1Z4F495"/>
<dbReference type="InterPro" id="IPR002539">
    <property type="entry name" value="MaoC-like_dom"/>
</dbReference>
<dbReference type="Proteomes" id="UP000217954">
    <property type="component" value="Chromosome"/>
</dbReference>
<dbReference type="SUPFAM" id="SSF54637">
    <property type="entry name" value="Thioesterase/thiol ester dehydrase-isomerase"/>
    <property type="match status" value="1"/>
</dbReference>
<dbReference type="PANTHER" id="PTHR42993">
    <property type="entry name" value="MAOC-LIKE DEHYDRATASE DOMAIN-CONTAINING PROTEIN"/>
    <property type="match status" value="1"/>
</dbReference>
<accession>A0A1Z4F495</accession>
<evidence type="ECO:0000313" key="4">
    <source>
        <dbReference type="Proteomes" id="UP000217954"/>
    </source>
</evidence>
<evidence type="ECO:0000256" key="1">
    <source>
        <dbReference type="ARBA" id="ARBA00005254"/>
    </source>
</evidence>
<comment type="similarity">
    <text evidence="1">Belongs to the enoyl-CoA hydratase/isomerase family.</text>
</comment>